<evidence type="ECO:0000259" key="2">
    <source>
        <dbReference type="Pfam" id="PF00857"/>
    </source>
</evidence>
<keyword evidence="1" id="KW-0378">Hydrolase</keyword>
<dbReference type="EMBL" id="PXVD01000017">
    <property type="protein sequence ID" value="MDJ1371867.1"/>
    <property type="molecule type" value="Genomic_DNA"/>
</dbReference>
<dbReference type="SUPFAM" id="SSF52499">
    <property type="entry name" value="Isochorismatase-like hydrolases"/>
    <property type="match status" value="1"/>
</dbReference>
<proteinExistence type="predicted"/>
<comment type="caution">
    <text evidence="3">The sequence shown here is derived from an EMBL/GenBank/DDBJ whole genome shotgun (WGS) entry which is preliminary data.</text>
</comment>
<organism evidence="3 4">
    <name type="scientific">Gulosibacter molinativorax</name>
    <dbReference type="NCBI Taxonomy" id="256821"/>
    <lineage>
        <taxon>Bacteria</taxon>
        <taxon>Bacillati</taxon>
        <taxon>Actinomycetota</taxon>
        <taxon>Actinomycetes</taxon>
        <taxon>Micrococcales</taxon>
        <taxon>Microbacteriaceae</taxon>
        <taxon>Gulosibacter</taxon>
    </lineage>
</organism>
<accession>A0ABT7C9N8</accession>
<reference evidence="3" key="2">
    <citation type="journal article" date="2022" name="Sci. Rep.">
        <title>In silico prediction of the enzymes involved in the degradation of the herbicide molinate by Gulosibacter molinativorax ON4T.</title>
        <authorList>
            <person name="Lopes A.R."/>
            <person name="Bunin E."/>
            <person name="Viana A.T."/>
            <person name="Froufe H."/>
            <person name="Munoz-Merida A."/>
            <person name="Pinho D."/>
            <person name="Figueiredo J."/>
            <person name="Barroso C."/>
            <person name="Vaz-Moreira I."/>
            <person name="Bellanger X."/>
            <person name="Egas C."/>
            <person name="Nunes O.C."/>
        </authorList>
    </citation>
    <scope>NUCLEOTIDE SEQUENCE</scope>
    <source>
        <strain evidence="3">ON4</strain>
    </source>
</reference>
<dbReference type="InterPro" id="IPR036380">
    <property type="entry name" value="Isochorismatase-like_sf"/>
</dbReference>
<protein>
    <submittedName>
        <fullName evidence="3">Isochorismatase</fullName>
    </submittedName>
</protein>
<name>A0ABT7C9N8_9MICO</name>
<dbReference type="PANTHER" id="PTHR43540:SF6">
    <property type="entry name" value="ISOCHORISMATASE-LIKE DOMAIN-CONTAINING PROTEIN"/>
    <property type="match status" value="1"/>
</dbReference>
<keyword evidence="4" id="KW-1185">Reference proteome</keyword>
<dbReference type="Gene3D" id="3.40.50.850">
    <property type="entry name" value="Isochorismatase-like"/>
    <property type="match status" value="1"/>
</dbReference>
<dbReference type="Pfam" id="PF00857">
    <property type="entry name" value="Isochorismatase"/>
    <property type="match status" value="1"/>
</dbReference>
<dbReference type="RefSeq" id="WP_026937235.1">
    <property type="nucleotide sequence ID" value="NZ_CP028426.1"/>
</dbReference>
<dbReference type="InterPro" id="IPR000868">
    <property type="entry name" value="Isochorismatase-like_dom"/>
</dbReference>
<sequence length="213" mass="22043">MTQPRRAVIVIDVQNEYANGPLEIQYPPREAAVANAVRAIDAAIAAEIPVITVQHEYPEGAPVFAAGSEGVQLQPEIAERSGDAAFHSVKALASVFNDDALVAWLRDHEIDTVTLVGFMTNNCVLASAAGAEPLGLNVEVLSDATGAINIANEAGSASAQQVHETLMALLHSNWAAVATTDAWASAVVDGAALEKSNLVVSALQGHEAVSASA</sequence>
<dbReference type="Proteomes" id="UP001170379">
    <property type="component" value="Unassembled WGS sequence"/>
</dbReference>
<feature type="domain" description="Isochorismatase-like" evidence="2">
    <location>
        <begin position="7"/>
        <end position="153"/>
    </location>
</feature>
<reference evidence="3" key="1">
    <citation type="submission" date="2018-03" db="EMBL/GenBank/DDBJ databases">
        <authorList>
            <person name="Nunes O.C."/>
            <person name="Lopes A.R."/>
            <person name="Froufe H."/>
            <person name="Munoz-Merida A."/>
            <person name="Barroso C."/>
            <person name="Egas C."/>
        </authorList>
    </citation>
    <scope>NUCLEOTIDE SEQUENCE</scope>
    <source>
        <strain evidence="3">ON4</strain>
    </source>
</reference>
<evidence type="ECO:0000313" key="4">
    <source>
        <dbReference type="Proteomes" id="UP001170379"/>
    </source>
</evidence>
<dbReference type="InterPro" id="IPR050272">
    <property type="entry name" value="Isochorismatase-like_hydrls"/>
</dbReference>
<gene>
    <name evidence="3" type="ORF">C7K25_10895</name>
</gene>
<evidence type="ECO:0000313" key="3">
    <source>
        <dbReference type="EMBL" id="MDJ1371867.1"/>
    </source>
</evidence>
<evidence type="ECO:0000256" key="1">
    <source>
        <dbReference type="ARBA" id="ARBA00022801"/>
    </source>
</evidence>
<dbReference type="PANTHER" id="PTHR43540">
    <property type="entry name" value="PEROXYUREIDOACRYLATE/UREIDOACRYLATE AMIDOHYDROLASE-RELATED"/>
    <property type="match status" value="1"/>
</dbReference>